<keyword evidence="2" id="KW-1185">Reference proteome</keyword>
<gene>
    <name evidence="1" type="ORF">PODLI_1B035487</name>
</gene>
<reference evidence="1" key="1">
    <citation type="submission" date="2022-12" db="EMBL/GenBank/DDBJ databases">
        <authorList>
            <person name="Alioto T."/>
            <person name="Alioto T."/>
            <person name="Gomez Garrido J."/>
        </authorList>
    </citation>
    <scope>NUCLEOTIDE SEQUENCE</scope>
</reference>
<proteinExistence type="predicted"/>
<name>A0AA35JY11_9SAUR</name>
<dbReference type="EMBL" id="OX395127">
    <property type="protein sequence ID" value="CAI5767314.1"/>
    <property type="molecule type" value="Genomic_DNA"/>
</dbReference>
<accession>A0AA35JY11</accession>
<protein>
    <submittedName>
        <fullName evidence="1">Uncharacterized protein</fullName>
    </submittedName>
</protein>
<sequence>MVEKEWFMSLNSAKLRVILMGKLVGMHNRVSYGQSVRSSLFQMWKKATNFSGSAEEIKELEIIFEA</sequence>
<organism evidence="1 2">
    <name type="scientific">Podarcis lilfordi</name>
    <name type="common">Lilford's wall lizard</name>
    <dbReference type="NCBI Taxonomy" id="74358"/>
    <lineage>
        <taxon>Eukaryota</taxon>
        <taxon>Metazoa</taxon>
        <taxon>Chordata</taxon>
        <taxon>Craniata</taxon>
        <taxon>Vertebrata</taxon>
        <taxon>Euteleostomi</taxon>
        <taxon>Lepidosauria</taxon>
        <taxon>Squamata</taxon>
        <taxon>Bifurcata</taxon>
        <taxon>Unidentata</taxon>
        <taxon>Episquamata</taxon>
        <taxon>Laterata</taxon>
        <taxon>Lacertibaenia</taxon>
        <taxon>Lacertidae</taxon>
        <taxon>Podarcis</taxon>
    </lineage>
</organism>
<evidence type="ECO:0000313" key="1">
    <source>
        <dbReference type="EMBL" id="CAI5767314.1"/>
    </source>
</evidence>
<evidence type="ECO:0000313" key="2">
    <source>
        <dbReference type="Proteomes" id="UP001178461"/>
    </source>
</evidence>
<dbReference type="AlphaFoldDB" id="A0AA35JY11"/>
<dbReference type="Proteomes" id="UP001178461">
    <property type="component" value="Chromosome 2"/>
</dbReference>